<evidence type="ECO:0000256" key="4">
    <source>
        <dbReference type="ARBA" id="ARBA00023136"/>
    </source>
</evidence>
<feature type="compositionally biased region" description="Pro residues" evidence="5">
    <location>
        <begin position="10"/>
        <end position="20"/>
    </location>
</feature>
<proteinExistence type="predicted"/>
<dbReference type="EMBL" id="CAXHTB010000011">
    <property type="protein sequence ID" value="CAL0315817.1"/>
    <property type="molecule type" value="Genomic_DNA"/>
</dbReference>
<dbReference type="GO" id="GO:0098542">
    <property type="term" value="P:defense response to other organism"/>
    <property type="evidence" value="ECO:0007669"/>
    <property type="project" value="InterPro"/>
</dbReference>
<reference evidence="8 9" key="1">
    <citation type="submission" date="2024-03" db="EMBL/GenBank/DDBJ databases">
        <authorList>
            <person name="Martinez-Hernandez J."/>
        </authorList>
    </citation>
    <scope>NUCLEOTIDE SEQUENCE [LARGE SCALE GENOMIC DNA]</scope>
</reference>
<feature type="region of interest" description="Disordered" evidence="5">
    <location>
        <begin position="1"/>
        <end position="34"/>
    </location>
</feature>
<dbReference type="Pfam" id="PF03168">
    <property type="entry name" value="LEA_2"/>
    <property type="match status" value="1"/>
</dbReference>
<feature type="domain" description="Late embryogenesis abundant protein LEA-2 subgroup" evidence="7">
    <location>
        <begin position="130"/>
        <end position="229"/>
    </location>
</feature>
<dbReference type="PANTHER" id="PTHR31234">
    <property type="entry name" value="LATE EMBRYOGENESIS ABUNDANT (LEA) HYDROXYPROLINE-RICH GLYCOPROTEIN FAMILY"/>
    <property type="match status" value="1"/>
</dbReference>
<keyword evidence="4 6" id="KW-0472">Membrane</keyword>
<keyword evidence="9" id="KW-1185">Reference proteome</keyword>
<accession>A0AAV1X361</accession>
<dbReference type="GO" id="GO:0005886">
    <property type="term" value="C:plasma membrane"/>
    <property type="evidence" value="ECO:0007669"/>
    <property type="project" value="TreeGrafter"/>
</dbReference>
<dbReference type="PANTHER" id="PTHR31234:SF72">
    <property type="entry name" value="NDR1_HIN1-LIKE PROTEIN 6"/>
    <property type="match status" value="1"/>
</dbReference>
<protein>
    <recommendedName>
        <fullName evidence="7">Late embryogenesis abundant protein LEA-2 subgroup domain-containing protein</fullName>
    </recommendedName>
</protein>
<evidence type="ECO:0000313" key="9">
    <source>
        <dbReference type="Proteomes" id="UP001497480"/>
    </source>
</evidence>
<keyword evidence="3 6" id="KW-1133">Transmembrane helix</keyword>
<name>A0AAV1X361_LUPLU</name>
<evidence type="ECO:0000256" key="5">
    <source>
        <dbReference type="SAM" id="MobiDB-lite"/>
    </source>
</evidence>
<sequence length="259" mass="28832">MGDRVHHPPDSPIVSPPPQRTPSRASSTSGATPHRTYVVKVPKDQVYRVPPPENAQKFNQLTSPTIRRCNWCCWLIGILLAVIALLGLTAGIFYLVVRPKALVYSIDTIDIRGFNVTSLSPQFNVAIMANNPNGKIGFRYGNDSSVEIFFNNVMLCNGVLPEFYQPPNNLTVFKTTLEGNVIKLRSSDETELVKVEKKRKVPLTVKLVIPLKIKMGIIESGKITVKVDCDVIVDKLSEGAKIISLHCSYHAYVLWSFQI</sequence>
<evidence type="ECO:0000259" key="7">
    <source>
        <dbReference type="Pfam" id="PF03168"/>
    </source>
</evidence>
<dbReference type="AlphaFoldDB" id="A0AAV1X361"/>
<keyword evidence="2 6" id="KW-0812">Transmembrane</keyword>
<comment type="caution">
    <text evidence="8">The sequence shown here is derived from an EMBL/GenBank/DDBJ whole genome shotgun (WGS) entry which is preliminary data.</text>
</comment>
<evidence type="ECO:0000256" key="1">
    <source>
        <dbReference type="ARBA" id="ARBA00004167"/>
    </source>
</evidence>
<gene>
    <name evidence="8" type="ORF">LLUT_LOCUS16877</name>
</gene>
<evidence type="ECO:0000256" key="3">
    <source>
        <dbReference type="ARBA" id="ARBA00022989"/>
    </source>
</evidence>
<feature type="compositionally biased region" description="Polar residues" evidence="5">
    <location>
        <begin position="21"/>
        <end position="31"/>
    </location>
</feature>
<dbReference type="Proteomes" id="UP001497480">
    <property type="component" value="Unassembled WGS sequence"/>
</dbReference>
<organism evidence="8 9">
    <name type="scientific">Lupinus luteus</name>
    <name type="common">European yellow lupine</name>
    <dbReference type="NCBI Taxonomy" id="3873"/>
    <lineage>
        <taxon>Eukaryota</taxon>
        <taxon>Viridiplantae</taxon>
        <taxon>Streptophyta</taxon>
        <taxon>Embryophyta</taxon>
        <taxon>Tracheophyta</taxon>
        <taxon>Spermatophyta</taxon>
        <taxon>Magnoliopsida</taxon>
        <taxon>eudicotyledons</taxon>
        <taxon>Gunneridae</taxon>
        <taxon>Pentapetalae</taxon>
        <taxon>rosids</taxon>
        <taxon>fabids</taxon>
        <taxon>Fabales</taxon>
        <taxon>Fabaceae</taxon>
        <taxon>Papilionoideae</taxon>
        <taxon>50 kb inversion clade</taxon>
        <taxon>genistoids sensu lato</taxon>
        <taxon>core genistoids</taxon>
        <taxon>Genisteae</taxon>
        <taxon>Lupinus</taxon>
    </lineage>
</organism>
<feature type="transmembrane region" description="Helical" evidence="6">
    <location>
        <begin position="74"/>
        <end position="97"/>
    </location>
</feature>
<dbReference type="InterPro" id="IPR004864">
    <property type="entry name" value="LEA_2"/>
</dbReference>
<comment type="subcellular location">
    <subcellularLocation>
        <location evidence="1">Membrane</location>
        <topology evidence="1">Single-pass membrane protein</topology>
    </subcellularLocation>
</comment>
<evidence type="ECO:0000313" key="8">
    <source>
        <dbReference type="EMBL" id="CAL0315817.1"/>
    </source>
</evidence>
<evidence type="ECO:0000256" key="2">
    <source>
        <dbReference type="ARBA" id="ARBA00022692"/>
    </source>
</evidence>
<dbReference type="InterPro" id="IPR044839">
    <property type="entry name" value="NDR1-like"/>
</dbReference>
<evidence type="ECO:0000256" key="6">
    <source>
        <dbReference type="SAM" id="Phobius"/>
    </source>
</evidence>